<reference evidence="1 2" key="1">
    <citation type="submission" date="2019-03" db="EMBL/GenBank/DDBJ databases">
        <title>Genomic Encyclopedia of Type Strains, Phase IV (KMG-IV): sequencing the most valuable type-strain genomes for metagenomic binning, comparative biology and taxonomic classification.</title>
        <authorList>
            <person name="Goeker M."/>
        </authorList>
    </citation>
    <scope>NUCLEOTIDE SEQUENCE [LARGE SCALE GENOMIC DNA]</scope>
    <source>
        <strain evidence="1 2">DSM 29487</strain>
    </source>
</reference>
<dbReference type="EMBL" id="SMCQ01000022">
    <property type="protein sequence ID" value="TCV93771.1"/>
    <property type="molecule type" value="Genomic_DNA"/>
</dbReference>
<comment type="caution">
    <text evidence="1">The sequence shown here is derived from an EMBL/GenBank/DDBJ whole genome shotgun (WGS) entry which is preliminary data.</text>
</comment>
<gene>
    <name evidence="1" type="ORF">EDD60_12212</name>
</gene>
<organism evidence="1 2">
    <name type="scientific">Longibaculum muris</name>
    <dbReference type="NCBI Taxonomy" id="1796628"/>
    <lineage>
        <taxon>Bacteria</taxon>
        <taxon>Bacillati</taxon>
        <taxon>Bacillota</taxon>
        <taxon>Erysipelotrichia</taxon>
        <taxon>Erysipelotrichales</taxon>
        <taxon>Coprobacillaceae</taxon>
        <taxon>Longibaculum</taxon>
    </lineage>
</organism>
<name>A0A4R3YN77_9FIRM</name>
<dbReference type="AlphaFoldDB" id="A0A4R3YN77"/>
<sequence>MDIKLIKKELIEQMKTHFKGNIYHWTQVSFSYNSNKIEGSRLTEEQTEMIFETNSFITKADEAIQMDDLIESMNHFKLFDYMLKHIDDPISIPMIIEMNTILKRNTSDEANPRYNIGGFKIIPNMIGFINAIHTTAPLKYNIVKNSKE</sequence>
<accession>A0A4R3YN77</accession>
<keyword evidence="2" id="KW-1185">Reference proteome</keyword>
<evidence type="ECO:0000313" key="1">
    <source>
        <dbReference type="EMBL" id="TCV93771.1"/>
    </source>
</evidence>
<proteinExistence type="predicted"/>
<dbReference type="RefSeq" id="WP_066447901.1">
    <property type="nucleotide sequence ID" value="NZ_JANKBF010000009.1"/>
</dbReference>
<dbReference type="InterPro" id="IPR036597">
    <property type="entry name" value="Fido-like_dom_sf"/>
</dbReference>
<dbReference type="Gene3D" id="1.10.3290.10">
    <property type="entry name" value="Fido-like domain"/>
    <property type="match status" value="1"/>
</dbReference>
<dbReference type="GeneID" id="98916268"/>
<dbReference type="Proteomes" id="UP000295515">
    <property type="component" value="Unassembled WGS sequence"/>
</dbReference>
<protein>
    <submittedName>
        <fullName evidence="1">Uncharacterized protein</fullName>
    </submittedName>
</protein>
<evidence type="ECO:0000313" key="2">
    <source>
        <dbReference type="Proteomes" id="UP000295515"/>
    </source>
</evidence>